<keyword evidence="3" id="KW-0732">Signal</keyword>
<dbReference type="Proteomes" id="UP000295110">
    <property type="component" value="Unassembled WGS sequence"/>
</dbReference>
<proteinExistence type="inferred from homology"/>
<dbReference type="SMART" id="SM00062">
    <property type="entry name" value="PBPb"/>
    <property type="match status" value="1"/>
</dbReference>
<dbReference type="GO" id="GO:0042918">
    <property type="term" value="P:alkanesulfonate transmembrane transport"/>
    <property type="evidence" value="ECO:0007669"/>
    <property type="project" value="TreeGrafter"/>
</dbReference>
<dbReference type="GO" id="GO:0042597">
    <property type="term" value="C:periplasmic space"/>
    <property type="evidence" value="ECO:0007669"/>
    <property type="project" value="UniProtKB-SubCell"/>
</dbReference>
<dbReference type="PANTHER" id="PTHR30024">
    <property type="entry name" value="ALIPHATIC SULFONATES-BINDING PROTEIN-RELATED"/>
    <property type="match status" value="1"/>
</dbReference>
<accession>A0A4V2VSI9</accession>
<dbReference type="SUPFAM" id="SSF53850">
    <property type="entry name" value="Periplasmic binding protein-like II"/>
    <property type="match status" value="1"/>
</dbReference>
<dbReference type="RefSeq" id="WP_165917478.1">
    <property type="nucleotide sequence ID" value="NZ_CBCSGL010000001.1"/>
</dbReference>
<dbReference type="PANTHER" id="PTHR30024:SF47">
    <property type="entry name" value="TAURINE-BINDING PERIPLASMIC PROTEIN"/>
    <property type="match status" value="1"/>
</dbReference>
<protein>
    <submittedName>
        <fullName evidence="5">NitT/TauT family transport system substrate-binding protein</fullName>
    </submittedName>
</protein>
<gene>
    <name evidence="5" type="ORF">EV671_1004236</name>
</gene>
<feature type="domain" description="Solute-binding protein family 3/N-terminal" evidence="4">
    <location>
        <begin position="58"/>
        <end position="262"/>
    </location>
</feature>
<reference evidence="5 6" key="1">
    <citation type="submission" date="2019-03" db="EMBL/GenBank/DDBJ databases">
        <title>Genomic Encyclopedia of Type Strains, Phase IV (KMG-IV): sequencing the most valuable type-strain genomes for metagenomic binning, comparative biology and taxonomic classification.</title>
        <authorList>
            <person name="Goeker M."/>
        </authorList>
    </citation>
    <scope>NUCLEOTIDE SEQUENCE [LARGE SCALE GENOMIC DNA]</scope>
    <source>
        <strain evidence="5 6">DSM 654</strain>
    </source>
</reference>
<dbReference type="CDD" id="cd01008">
    <property type="entry name" value="PBP2_NrtA_SsuA_CpmA_like"/>
    <property type="match status" value="1"/>
</dbReference>
<dbReference type="AlphaFoldDB" id="A0A4V2VSI9"/>
<organism evidence="5 6">
    <name type="scientific">Roseateles saccharophilus</name>
    <name type="common">Pseudomonas saccharophila</name>
    <dbReference type="NCBI Taxonomy" id="304"/>
    <lineage>
        <taxon>Bacteria</taxon>
        <taxon>Pseudomonadati</taxon>
        <taxon>Pseudomonadota</taxon>
        <taxon>Betaproteobacteria</taxon>
        <taxon>Burkholderiales</taxon>
        <taxon>Sphaerotilaceae</taxon>
        <taxon>Roseateles</taxon>
    </lineage>
</organism>
<dbReference type="PROSITE" id="PS51318">
    <property type="entry name" value="TAT"/>
    <property type="match status" value="1"/>
</dbReference>
<evidence type="ECO:0000256" key="1">
    <source>
        <dbReference type="ARBA" id="ARBA00004418"/>
    </source>
</evidence>
<comment type="subcellular location">
    <subcellularLocation>
        <location evidence="1">Periplasm</location>
    </subcellularLocation>
</comment>
<dbReference type="InterPro" id="IPR006311">
    <property type="entry name" value="TAT_signal"/>
</dbReference>
<evidence type="ECO:0000313" key="6">
    <source>
        <dbReference type="Proteomes" id="UP000295110"/>
    </source>
</evidence>
<evidence type="ECO:0000313" key="5">
    <source>
        <dbReference type="EMBL" id="TCV02460.1"/>
    </source>
</evidence>
<dbReference type="Pfam" id="PF09084">
    <property type="entry name" value="NMT1"/>
    <property type="match status" value="1"/>
</dbReference>
<dbReference type="InterPro" id="IPR015168">
    <property type="entry name" value="SsuA/THI5"/>
</dbReference>
<dbReference type="EMBL" id="SMBU01000004">
    <property type="protein sequence ID" value="TCV02460.1"/>
    <property type="molecule type" value="Genomic_DNA"/>
</dbReference>
<keyword evidence="6" id="KW-1185">Reference proteome</keyword>
<sequence>MSAKRLAGSGQNRRGLMIGLAAVAALASAYALSRHQKSPALAVERLSIALPLVPHAGLVHIAASKGFFADRGLAVTLLPQSHGKAALAELLRGGADLAASADVPVVIEVLNGAPLSIAATMASASNELAVLARRDRGINAAADLRGHRVGVTLGTSGEFFLWAFLVRHRLAPESLTLVDLPPGRLNAALRDGSVDAIAAWQPVRHEAEATLGHAIASFGAPDAYAQNYVLAGRQDFMSARPEALRRLMLALQDAEHFVQLEPQQAKALLAERLKLDAEALEPAWRTLSLELEQQQSLLVTLEDVAVWAMARGYAPAQPMPNFLPHLYLDALAAVRPERVTVVR</sequence>
<dbReference type="InterPro" id="IPR001638">
    <property type="entry name" value="Solute-binding_3/MltF_N"/>
</dbReference>
<evidence type="ECO:0000256" key="2">
    <source>
        <dbReference type="ARBA" id="ARBA00010742"/>
    </source>
</evidence>
<evidence type="ECO:0000259" key="4">
    <source>
        <dbReference type="SMART" id="SM00062"/>
    </source>
</evidence>
<comment type="caution">
    <text evidence="5">The sequence shown here is derived from an EMBL/GenBank/DDBJ whole genome shotgun (WGS) entry which is preliminary data.</text>
</comment>
<evidence type="ECO:0000256" key="3">
    <source>
        <dbReference type="ARBA" id="ARBA00022729"/>
    </source>
</evidence>
<dbReference type="Gene3D" id="3.40.190.10">
    <property type="entry name" value="Periplasmic binding protein-like II"/>
    <property type="match status" value="2"/>
</dbReference>
<comment type="similarity">
    <text evidence="2">Belongs to the bacterial solute-binding protein SsuA/TauA family.</text>
</comment>
<name>A0A4V2VSI9_ROSSA</name>